<proteinExistence type="predicted"/>
<dbReference type="EMBL" id="JH819181">
    <property type="protein sequence ID" value="EKC38316.1"/>
    <property type="molecule type" value="Genomic_DNA"/>
</dbReference>
<organism evidence="1">
    <name type="scientific">Magallana gigas</name>
    <name type="common">Pacific oyster</name>
    <name type="synonym">Crassostrea gigas</name>
    <dbReference type="NCBI Taxonomy" id="29159"/>
    <lineage>
        <taxon>Eukaryota</taxon>
        <taxon>Metazoa</taxon>
        <taxon>Spiralia</taxon>
        <taxon>Lophotrochozoa</taxon>
        <taxon>Mollusca</taxon>
        <taxon>Bivalvia</taxon>
        <taxon>Autobranchia</taxon>
        <taxon>Pteriomorphia</taxon>
        <taxon>Ostreida</taxon>
        <taxon>Ostreoidea</taxon>
        <taxon>Ostreidae</taxon>
        <taxon>Magallana</taxon>
    </lineage>
</organism>
<accession>K1RUF0</accession>
<sequence>MDIKTLEGIALPMVPARMVLNVAQRYDLMDVVLFYIKDVLVPYYQERLTPASKRSPELET</sequence>
<dbReference type="HOGENOM" id="CLU_2943972_0_0_1"/>
<dbReference type="AlphaFoldDB" id="K1RUF0"/>
<dbReference type="InParanoid" id="K1RUF0"/>
<protein>
    <submittedName>
        <fullName evidence="1">Uncharacterized protein</fullName>
    </submittedName>
</protein>
<gene>
    <name evidence="1" type="ORF">CGI_10022986</name>
</gene>
<reference evidence="1" key="1">
    <citation type="journal article" date="2012" name="Nature">
        <title>The oyster genome reveals stress adaptation and complexity of shell formation.</title>
        <authorList>
            <person name="Zhang G."/>
            <person name="Fang X."/>
            <person name="Guo X."/>
            <person name="Li L."/>
            <person name="Luo R."/>
            <person name="Xu F."/>
            <person name="Yang P."/>
            <person name="Zhang L."/>
            <person name="Wang X."/>
            <person name="Qi H."/>
            <person name="Xiong Z."/>
            <person name="Que H."/>
            <person name="Xie Y."/>
            <person name="Holland P.W."/>
            <person name="Paps J."/>
            <person name="Zhu Y."/>
            <person name="Wu F."/>
            <person name="Chen Y."/>
            <person name="Wang J."/>
            <person name="Peng C."/>
            <person name="Meng J."/>
            <person name="Yang L."/>
            <person name="Liu J."/>
            <person name="Wen B."/>
            <person name="Zhang N."/>
            <person name="Huang Z."/>
            <person name="Zhu Q."/>
            <person name="Feng Y."/>
            <person name="Mount A."/>
            <person name="Hedgecock D."/>
            <person name="Xu Z."/>
            <person name="Liu Y."/>
            <person name="Domazet-Loso T."/>
            <person name="Du Y."/>
            <person name="Sun X."/>
            <person name="Zhang S."/>
            <person name="Liu B."/>
            <person name="Cheng P."/>
            <person name="Jiang X."/>
            <person name="Li J."/>
            <person name="Fan D."/>
            <person name="Wang W."/>
            <person name="Fu W."/>
            <person name="Wang T."/>
            <person name="Wang B."/>
            <person name="Zhang J."/>
            <person name="Peng Z."/>
            <person name="Li Y."/>
            <person name="Li N."/>
            <person name="Wang J."/>
            <person name="Chen M."/>
            <person name="He Y."/>
            <person name="Tan F."/>
            <person name="Song X."/>
            <person name="Zheng Q."/>
            <person name="Huang R."/>
            <person name="Yang H."/>
            <person name="Du X."/>
            <person name="Chen L."/>
            <person name="Yang M."/>
            <person name="Gaffney P.M."/>
            <person name="Wang S."/>
            <person name="Luo L."/>
            <person name="She Z."/>
            <person name="Ming Y."/>
            <person name="Huang W."/>
            <person name="Zhang S."/>
            <person name="Huang B."/>
            <person name="Zhang Y."/>
            <person name="Qu T."/>
            <person name="Ni P."/>
            <person name="Miao G."/>
            <person name="Wang J."/>
            <person name="Wang Q."/>
            <person name="Steinberg C.E."/>
            <person name="Wang H."/>
            <person name="Li N."/>
            <person name="Qian L."/>
            <person name="Zhang G."/>
            <person name="Li Y."/>
            <person name="Yang H."/>
            <person name="Liu X."/>
            <person name="Wang J."/>
            <person name="Yin Y."/>
            <person name="Wang J."/>
        </authorList>
    </citation>
    <scope>NUCLEOTIDE SEQUENCE [LARGE SCALE GENOMIC DNA]</scope>
    <source>
        <strain evidence="1">05x7-T-G4-1.051#20</strain>
    </source>
</reference>
<evidence type="ECO:0000313" key="1">
    <source>
        <dbReference type="EMBL" id="EKC38316.1"/>
    </source>
</evidence>
<name>K1RUF0_MAGGI</name>